<dbReference type="InterPro" id="IPR023406">
    <property type="entry name" value="Topo_IA_AS"/>
</dbReference>
<evidence type="ECO:0000313" key="17">
    <source>
        <dbReference type="Proteomes" id="UP001165289"/>
    </source>
</evidence>
<dbReference type="PROSITE" id="PS50880">
    <property type="entry name" value="TOPRIM"/>
    <property type="match status" value="1"/>
</dbReference>
<feature type="domain" description="Toprim" evidence="13">
    <location>
        <begin position="4"/>
        <end position="150"/>
    </location>
</feature>
<feature type="region of interest" description="Disordered" evidence="12">
    <location>
        <begin position="366"/>
        <end position="392"/>
    </location>
</feature>
<dbReference type="GO" id="GO:0008270">
    <property type="term" value="F:zinc ion binding"/>
    <property type="evidence" value="ECO:0007669"/>
    <property type="project" value="UniProtKB-KW"/>
</dbReference>
<dbReference type="Proteomes" id="UP001165289">
    <property type="component" value="Unassembled WGS sequence"/>
</dbReference>
<feature type="domain" description="GRF-type" evidence="14">
    <location>
        <begin position="812"/>
        <end position="854"/>
    </location>
</feature>
<dbReference type="InterPro" id="IPR013824">
    <property type="entry name" value="Topo_IA_cen_sub1"/>
</dbReference>
<dbReference type="Pfam" id="PF01131">
    <property type="entry name" value="Topoisom_bac"/>
    <property type="match status" value="1"/>
</dbReference>
<keyword evidence="6" id="KW-0862">Zinc</keyword>
<evidence type="ECO:0000256" key="9">
    <source>
        <dbReference type="ARBA" id="ARBA00023235"/>
    </source>
</evidence>
<dbReference type="SUPFAM" id="SSF56712">
    <property type="entry name" value="Prokaryotic type I DNA topoisomerase"/>
    <property type="match status" value="1"/>
</dbReference>
<dbReference type="PROSITE" id="PS51999">
    <property type="entry name" value="ZF_GRF"/>
    <property type="match status" value="4"/>
</dbReference>
<dbReference type="InterPro" id="IPR013497">
    <property type="entry name" value="Topo_IA_cen"/>
</dbReference>
<dbReference type="GO" id="GO:0006265">
    <property type="term" value="P:DNA topological change"/>
    <property type="evidence" value="ECO:0007669"/>
    <property type="project" value="InterPro"/>
</dbReference>
<evidence type="ECO:0000259" key="15">
    <source>
        <dbReference type="PROSITE" id="PS52039"/>
    </source>
</evidence>
<evidence type="ECO:0000313" key="16">
    <source>
        <dbReference type="EMBL" id="KAI6656591.1"/>
    </source>
</evidence>
<evidence type="ECO:0000259" key="13">
    <source>
        <dbReference type="PROSITE" id="PS50880"/>
    </source>
</evidence>
<name>A0AAV7K8L7_9METZ</name>
<sequence>MSLKVLFVAEKNDTAKEISRIMSNNKYTRREGLSKLNKIYGFSCKMLNNDADITMASVSGHIMTIDFSLEFKSWEKHPPVSLFTAPIEDYCPEDSKPIVNTIVREAKENEMLVLWTDCDREGEYIASEIRHICLIANPSIKIYRARFSEITYASIHTAINQMEMINERLVAAVDCRKELDLRIGAAFTRFLSLRLQKVFPYHFPTNHVVSYGPCQFPTLGFVVDRCKQVEHFVPKKFYKLRTVVERGDTQVNFFWSRGGIQDRTETEQSQRGCNQQSVAIVYRVVSKSKSEPRPLPLNTVELEKKASRKLDMSAKQVMMIAEKLYTQGLISYPRTETNFFPPSFNLVPLVEEQTRAEQWGDTARHILRDSPTPSEGQKSDQAHPPIYPIKHTSSLQGNERKVYEFIARHFLACCHKDAQTSETTVEILVNKESFSASGLIITARNYLDVYPYDEWCDRRIPHFTQGERIQIEGCIEMIECETTPPSYLTEADLIQLMDEHGIGTDATHSDHIERIKMRGYVDVQLDGTLLPSKLGRGLVEGYTKIGHNLANSDLRAELERDLTDICVGKKEKNEVINFMVHRYKQVFTEISSHAILIDESLSNYFGPPKQLRIEYPHERDHYYWDSIKTQPKHLPHKCSYTTPSKQKSSSTRIRHSRMNQHPYIQSTQIPMTAVENDNNLELCYCGIPSILLTVRKAGPNTGKKFYTCNTSSCEYFVWDKTFEVQEGGYFMEKIPTSFSSRRDLVLCHCNYPAKLRTVDKDNLNKGRQFYNCTKQKGNACEFFQWEDDGPTLSIQYFKNNKSISDNPKGIKCKCGRLAKLRTVSKDGFNKGKDFYSCPKPIGGDCRFFKWAHEEQIMISNNLITSQIDTAKLLLCECGQLSKLMTCKEGSNKGRKYYGCPKKNGRWCGFFEWA</sequence>
<feature type="domain" description="Topo IA-type catalytic" evidence="15">
    <location>
        <begin position="166"/>
        <end position="587"/>
    </location>
</feature>
<keyword evidence="9 11" id="KW-0413">Isomerase</keyword>
<comment type="catalytic activity">
    <reaction evidence="1 11">
        <text>ATP-independent breakage of single-stranded DNA, followed by passage and rejoining.</text>
        <dbReference type="EC" id="5.6.2.1"/>
    </reaction>
</comment>
<dbReference type="FunFam" id="3.40.50.140:FF:000003">
    <property type="entry name" value="DNA topoisomerase"/>
    <property type="match status" value="1"/>
</dbReference>
<comment type="function">
    <text evidence="11">Introduces a single-strand break via transesterification at a target site in duplex DNA. Releases the supercoiling and torsional tension of DNA introduced during the DNA replication and transcription by transiently cleaving and rejoining one strand of the DNA duplex. The scissile phosphodiester is attacked by the catalytic tyrosine of the enzyme, resulting in the formation of a DNA-(5'-phosphotyrosyl)-enzyme intermediate and the expulsion of a 3'-OH DNA strand.</text>
</comment>
<keyword evidence="4" id="KW-0479">Metal-binding</keyword>
<keyword evidence="8 11" id="KW-0238">DNA-binding</keyword>
<dbReference type="InterPro" id="IPR013826">
    <property type="entry name" value="Topo_IA_cen_sub3"/>
</dbReference>
<reference evidence="16 17" key="1">
    <citation type="journal article" date="2023" name="BMC Biol.">
        <title>The compact genome of the sponge Oopsacas minuta (Hexactinellida) is lacking key metazoan core genes.</title>
        <authorList>
            <person name="Santini S."/>
            <person name="Schenkelaars Q."/>
            <person name="Jourda C."/>
            <person name="Duchesne M."/>
            <person name="Belahbib H."/>
            <person name="Rocher C."/>
            <person name="Selva M."/>
            <person name="Riesgo A."/>
            <person name="Vervoort M."/>
            <person name="Leys S.P."/>
            <person name="Kodjabachian L."/>
            <person name="Le Bivic A."/>
            <person name="Borchiellini C."/>
            <person name="Claverie J.M."/>
            <person name="Renard E."/>
        </authorList>
    </citation>
    <scope>NUCLEOTIDE SEQUENCE [LARGE SCALE GENOMIC DNA]</scope>
    <source>
        <strain evidence="16">SPO-2</strain>
    </source>
</reference>
<dbReference type="PANTHER" id="PTHR11390">
    <property type="entry name" value="PROKARYOTIC DNA TOPOISOMERASE"/>
    <property type="match status" value="1"/>
</dbReference>
<dbReference type="Pfam" id="PF01751">
    <property type="entry name" value="Toprim"/>
    <property type="match status" value="1"/>
</dbReference>
<keyword evidence="7 11" id="KW-0799">Topoisomerase</keyword>
<feature type="compositionally biased region" description="Polar residues" evidence="12">
    <location>
        <begin position="639"/>
        <end position="651"/>
    </location>
</feature>
<dbReference type="InterPro" id="IPR000380">
    <property type="entry name" value="Topo_IA"/>
</dbReference>
<dbReference type="GO" id="GO:0006310">
    <property type="term" value="P:DNA recombination"/>
    <property type="evidence" value="ECO:0007669"/>
    <property type="project" value="TreeGrafter"/>
</dbReference>
<keyword evidence="17" id="KW-1185">Reference proteome</keyword>
<comment type="caution">
    <text evidence="16">The sequence shown here is derived from an EMBL/GenBank/DDBJ whole genome shotgun (WGS) entry which is preliminary data.</text>
</comment>
<dbReference type="Gene3D" id="2.70.20.10">
    <property type="entry name" value="Topoisomerase I, domain 3"/>
    <property type="match status" value="1"/>
</dbReference>
<feature type="domain" description="GRF-type" evidence="14">
    <location>
        <begin position="875"/>
        <end position="913"/>
    </location>
</feature>
<dbReference type="GO" id="GO:0003677">
    <property type="term" value="F:DNA binding"/>
    <property type="evidence" value="ECO:0007669"/>
    <property type="project" value="UniProtKB-KW"/>
</dbReference>
<dbReference type="InterPro" id="IPR003602">
    <property type="entry name" value="Topo_IA_DNA-bd_dom"/>
</dbReference>
<dbReference type="InterPro" id="IPR006171">
    <property type="entry name" value="TOPRIM_dom"/>
</dbReference>
<dbReference type="AlphaFoldDB" id="A0AAV7K8L7"/>
<proteinExistence type="inferred from homology"/>
<dbReference type="PANTHER" id="PTHR11390:SF21">
    <property type="entry name" value="DNA TOPOISOMERASE 3-ALPHA"/>
    <property type="match status" value="1"/>
</dbReference>
<dbReference type="GO" id="GO:0005634">
    <property type="term" value="C:nucleus"/>
    <property type="evidence" value="ECO:0007669"/>
    <property type="project" value="TreeGrafter"/>
</dbReference>
<dbReference type="PROSITE" id="PS52039">
    <property type="entry name" value="TOPO_IA_2"/>
    <property type="match status" value="1"/>
</dbReference>
<feature type="domain" description="GRF-type" evidence="14">
    <location>
        <begin position="683"/>
        <end position="722"/>
    </location>
</feature>
<dbReference type="Gene3D" id="3.40.50.140">
    <property type="match status" value="1"/>
</dbReference>
<dbReference type="CDD" id="cd00186">
    <property type="entry name" value="TOP1Ac"/>
    <property type="match status" value="1"/>
</dbReference>
<dbReference type="PROSITE" id="PS00396">
    <property type="entry name" value="TOPO_IA_1"/>
    <property type="match status" value="1"/>
</dbReference>
<dbReference type="PRINTS" id="PR00417">
    <property type="entry name" value="PRTPISMRASEI"/>
</dbReference>
<dbReference type="GO" id="GO:0006281">
    <property type="term" value="P:DNA repair"/>
    <property type="evidence" value="ECO:0007669"/>
    <property type="project" value="TreeGrafter"/>
</dbReference>
<dbReference type="GO" id="GO:0031422">
    <property type="term" value="C:RecQ family helicase-topoisomerase III complex"/>
    <property type="evidence" value="ECO:0007669"/>
    <property type="project" value="TreeGrafter"/>
</dbReference>
<evidence type="ECO:0000256" key="10">
    <source>
        <dbReference type="PROSITE-ProRule" id="PRU01343"/>
    </source>
</evidence>
<evidence type="ECO:0000259" key="14">
    <source>
        <dbReference type="PROSITE" id="PS51999"/>
    </source>
</evidence>
<dbReference type="FunFam" id="1.10.290.10:FF:000001">
    <property type="entry name" value="DNA topoisomerase"/>
    <property type="match status" value="1"/>
</dbReference>
<dbReference type="EMBL" id="JAKMXF010000144">
    <property type="protein sequence ID" value="KAI6656591.1"/>
    <property type="molecule type" value="Genomic_DNA"/>
</dbReference>
<evidence type="ECO:0000256" key="7">
    <source>
        <dbReference type="ARBA" id="ARBA00023029"/>
    </source>
</evidence>
<evidence type="ECO:0000256" key="5">
    <source>
        <dbReference type="ARBA" id="ARBA00022771"/>
    </source>
</evidence>
<evidence type="ECO:0000256" key="11">
    <source>
        <dbReference type="RuleBase" id="RU362092"/>
    </source>
</evidence>
<dbReference type="SMART" id="SM00493">
    <property type="entry name" value="TOPRIM"/>
    <property type="match status" value="1"/>
</dbReference>
<evidence type="ECO:0000256" key="1">
    <source>
        <dbReference type="ARBA" id="ARBA00000213"/>
    </source>
</evidence>
<comment type="similarity">
    <text evidence="2 11">Belongs to the type IA topoisomerase family.</text>
</comment>
<evidence type="ECO:0000256" key="2">
    <source>
        <dbReference type="ARBA" id="ARBA00009446"/>
    </source>
</evidence>
<protein>
    <recommendedName>
        <fullName evidence="3 11">DNA topoisomerase</fullName>
        <ecNumber evidence="3 11">5.6.2.1</ecNumber>
    </recommendedName>
</protein>
<keyword evidence="5 10" id="KW-0863">Zinc-finger</keyword>
<dbReference type="GO" id="GO:0003917">
    <property type="term" value="F:DNA topoisomerase type I (single strand cut, ATP-independent) activity"/>
    <property type="evidence" value="ECO:0007669"/>
    <property type="project" value="UniProtKB-EC"/>
</dbReference>
<dbReference type="EC" id="5.6.2.1" evidence="3 11"/>
<evidence type="ECO:0000256" key="3">
    <source>
        <dbReference type="ARBA" id="ARBA00012891"/>
    </source>
</evidence>
<gene>
    <name evidence="16" type="ORF">LOD99_1386</name>
</gene>
<dbReference type="CDD" id="cd03362">
    <property type="entry name" value="TOPRIM_TopoIA_TopoIII"/>
    <property type="match status" value="1"/>
</dbReference>
<feature type="region of interest" description="Disordered" evidence="12">
    <location>
        <begin position="635"/>
        <end position="654"/>
    </location>
</feature>
<dbReference type="InterPro" id="IPR003601">
    <property type="entry name" value="Topo_IA_2"/>
</dbReference>
<dbReference type="Pfam" id="PF06839">
    <property type="entry name" value="Zn_ribbon_GRF"/>
    <property type="match status" value="4"/>
</dbReference>
<evidence type="ECO:0000256" key="4">
    <source>
        <dbReference type="ARBA" id="ARBA00022723"/>
    </source>
</evidence>
<feature type="domain" description="GRF-type" evidence="14">
    <location>
        <begin position="747"/>
        <end position="789"/>
    </location>
</feature>
<evidence type="ECO:0000256" key="8">
    <source>
        <dbReference type="ARBA" id="ARBA00023125"/>
    </source>
</evidence>
<accession>A0AAV7K8L7</accession>
<dbReference type="InterPro" id="IPR013825">
    <property type="entry name" value="Topo_IA_cen_sub2"/>
</dbReference>
<evidence type="ECO:0000256" key="12">
    <source>
        <dbReference type="SAM" id="MobiDB-lite"/>
    </source>
</evidence>
<dbReference type="InterPro" id="IPR023405">
    <property type="entry name" value="Topo_IA_core_domain"/>
</dbReference>
<dbReference type="InterPro" id="IPR010666">
    <property type="entry name" value="Znf_GRF"/>
</dbReference>
<organism evidence="16 17">
    <name type="scientific">Oopsacas minuta</name>
    <dbReference type="NCBI Taxonomy" id="111878"/>
    <lineage>
        <taxon>Eukaryota</taxon>
        <taxon>Metazoa</taxon>
        <taxon>Porifera</taxon>
        <taxon>Hexactinellida</taxon>
        <taxon>Hexasterophora</taxon>
        <taxon>Lyssacinosida</taxon>
        <taxon>Leucopsacidae</taxon>
        <taxon>Oopsacas</taxon>
    </lineage>
</organism>
<dbReference type="SMART" id="SM00437">
    <property type="entry name" value="TOP1Ac"/>
    <property type="match status" value="1"/>
</dbReference>
<dbReference type="Gene3D" id="1.10.290.10">
    <property type="entry name" value="Topoisomerase I, domain 4"/>
    <property type="match status" value="1"/>
</dbReference>
<dbReference type="SMART" id="SM00436">
    <property type="entry name" value="TOP1Bc"/>
    <property type="match status" value="1"/>
</dbReference>
<dbReference type="Gene3D" id="1.10.460.10">
    <property type="entry name" value="Topoisomerase I, domain 2"/>
    <property type="match status" value="1"/>
</dbReference>
<evidence type="ECO:0000256" key="6">
    <source>
        <dbReference type="ARBA" id="ARBA00022833"/>
    </source>
</evidence>
<dbReference type="InterPro" id="IPR034144">
    <property type="entry name" value="TOPRIM_TopoIII"/>
</dbReference>